<evidence type="ECO:0000313" key="12">
    <source>
        <dbReference type="Proteomes" id="UP000015464"/>
    </source>
</evidence>
<dbReference type="GO" id="GO:0008289">
    <property type="term" value="F:lipid binding"/>
    <property type="evidence" value="ECO:0007669"/>
    <property type="project" value="UniProtKB-KW"/>
</dbReference>
<evidence type="ECO:0000256" key="4">
    <source>
        <dbReference type="ARBA" id="ARBA00022989"/>
    </source>
</evidence>
<evidence type="ECO:0000313" key="11">
    <source>
        <dbReference type="EMBL" id="EPY49292.1"/>
    </source>
</evidence>
<dbReference type="HOGENOM" id="CLU_032730_0_0_1"/>
<dbReference type="GO" id="GO:0005789">
    <property type="term" value="C:endoplasmic reticulum membrane"/>
    <property type="evidence" value="ECO:0007669"/>
    <property type="project" value="UniProtKB-SubCell"/>
</dbReference>
<dbReference type="OrthoDB" id="5599157at2759"/>
<comment type="function">
    <text evidence="8">Component of the ERMES/MDM complex, which serves as a molecular tether to connect the endoplasmic reticulum (ER) and mitochondria. Components of this complex are involved in the control of mitochondrial shape and protein biogenesis, and function in nonvesicular lipid trafficking between the ER and mitochondria. The MDM12-MMM1 subcomplex functions in the major beta-barrel assembly pathway that is responsible for biogenesis of all outer membrane beta-barrel proteins, and acts in a late step after the SAM complex. The MDM10-MDM12-MMM1 subcomplex further acts in the TOM40-specific pathway after the action of the MDM12-MMM1 complex. Essential for establishing and maintaining the structure of mitochondria and maintenance of mtDNA nucleoids.</text>
</comment>
<gene>
    <name evidence="8" type="primary">MMM1</name>
    <name evidence="11" type="ORF">SPOG_04357</name>
</gene>
<protein>
    <recommendedName>
        <fullName evidence="8">Maintenance of mitochondrial morphology protein 1</fullName>
    </recommendedName>
</protein>
<dbReference type="Pfam" id="PF10296">
    <property type="entry name" value="MMM1"/>
    <property type="match status" value="1"/>
</dbReference>
<dbReference type="InterPro" id="IPR027537">
    <property type="entry name" value="Mmm1"/>
</dbReference>
<dbReference type="RefSeq" id="XP_013025887.1">
    <property type="nucleotide sequence ID" value="XM_013170433.1"/>
</dbReference>
<dbReference type="AlphaFoldDB" id="S9WX27"/>
<keyword evidence="3 8" id="KW-0256">Endoplasmic reticulum</keyword>
<feature type="transmembrane region" description="Helical" evidence="9">
    <location>
        <begin position="12"/>
        <end position="32"/>
    </location>
</feature>
<proteinExistence type="inferred from homology"/>
<feature type="topological domain" description="Cytoplasmic" evidence="8">
    <location>
        <begin position="34"/>
        <end position="322"/>
    </location>
</feature>
<dbReference type="GO" id="GO:0015914">
    <property type="term" value="P:phospholipid transport"/>
    <property type="evidence" value="ECO:0007669"/>
    <property type="project" value="TreeGrafter"/>
</dbReference>
<keyword evidence="12" id="KW-1185">Reference proteome</keyword>
<dbReference type="PANTHER" id="PTHR13466">
    <property type="entry name" value="TEX2 PROTEIN-RELATED"/>
    <property type="match status" value="1"/>
</dbReference>
<evidence type="ECO:0000256" key="8">
    <source>
        <dbReference type="HAMAP-Rule" id="MF_03103"/>
    </source>
</evidence>
<evidence type="ECO:0000256" key="9">
    <source>
        <dbReference type="SAM" id="Phobius"/>
    </source>
</evidence>
<keyword evidence="5" id="KW-0445">Lipid transport</keyword>
<dbReference type="PROSITE" id="PS51847">
    <property type="entry name" value="SMP"/>
    <property type="match status" value="1"/>
</dbReference>
<comment type="similarity">
    <text evidence="8">Belongs to the MMM1 family.</text>
</comment>
<sequence>MGLLIQWSFTQGFILGQLLTVSVIYVFLRFFLFCNPPPQDLAKDEEKIEAIKSQQTISSPSSSAGTANASDNARHYFQDAHSTLKSEFLDSLYNVNEHEPESLDWFNVLIAQALTQFRHDASSNNVALRKLEAVLNKGTQDRTMVDHIYVKNLSLGRGFPVFSHCRVLRREQGSSQLRAEMLVSLKDNLTCTVETKLLLNFPKPSFATLPLSITISMRRFVGKMMIHFSPSNGADQPAYFNFSFDPDFVISLEVNSLIGARSKLQDIPKITQLIDSRVRQWFIARCVSPQFQQIAIPNLWPTSAKEGHARSQTTNSDVHCNM</sequence>
<feature type="topological domain" description="Lumenal" evidence="8">
    <location>
        <begin position="1"/>
        <end position="12"/>
    </location>
</feature>
<dbReference type="InterPro" id="IPR019411">
    <property type="entry name" value="MMM1_dom"/>
</dbReference>
<comment type="subcellular location">
    <subcellularLocation>
        <location evidence="8">Endoplasmic reticulum membrane</location>
        <topology evidence="8">Single-pass type I membrane protein</topology>
    </subcellularLocation>
    <text evidence="8">The ERMES/MDM complex localizes to a few discrete foci (around 10 per single cell), that represent mitochondria-endoplasmic reticulum junctions. These foci are often found next to mtDNA nucleoids.</text>
</comment>
<evidence type="ECO:0000256" key="6">
    <source>
        <dbReference type="ARBA" id="ARBA00023121"/>
    </source>
</evidence>
<accession>S9WX27</accession>
<dbReference type="eggNOG" id="ENOG502QUUW">
    <property type="taxonomic scope" value="Eukaryota"/>
</dbReference>
<dbReference type="GO" id="GO:0045040">
    <property type="term" value="P:protein insertion into mitochondrial outer membrane"/>
    <property type="evidence" value="ECO:0007669"/>
    <property type="project" value="UniProtKB-UniRule"/>
</dbReference>
<organism evidence="11 12">
    <name type="scientific">Schizosaccharomyces cryophilus (strain OY26 / ATCC MYA-4695 / CBS 11777 / NBRC 106824 / NRRL Y48691)</name>
    <name type="common">Fission yeast</name>
    <dbReference type="NCBI Taxonomy" id="653667"/>
    <lineage>
        <taxon>Eukaryota</taxon>
        <taxon>Fungi</taxon>
        <taxon>Dikarya</taxon>
        <taxon>Ascomycota</taxon>
        <taxon>Taphrinomycotina</taxon>
        <taxon>Schizosaccharomycetes</taxon>
        <taxon>Schizosaccharomycetales</taxon>
        <taxon>Schizosaccharomycetaceae</taxon>
        <taxon>Schizosaccharomyces</taxon>
    </lineage>
</organism>
<evidence type="ECO:0000259" key="10">
    <source>
        <dbReference type="PROSITE" id="PS51847"/>
    </source>
</evidence>
<evidence type="ECO:0000256" key="2">
    <source>
        <dbReference type="ARBA" id="ARBA00022692"/>
    </source>
</evidence>
<evidence type="ECO:0000256" key="7">
    <source>
        <dbReference type="ARBA" id="ARBA00023136"/>
    </source>
</evidence>
<dbReference type="PANTHER" id="PTHR13466:SF0">
    <property type="entry name" value="SMP-LTD DOMAIN-CONTAINING PROTEIN"/>
    <property type="match status" value="1"/>
</dbReference>
<keyword evidence="4 8" id="KW-1133">Transmembrane helix</keyword>
<keyword evidence="7 8" id="KW-0472">Membrane</keyword>
<dbReference type="OMA" id="WSFTQGL"/>
<evidence type="ECO:0000256" key="5">
    <source>
        <dbReference type="ARBA" id="ARBA00023055"/>
    </source>
</evidence>
<dbReference type="STRING" id="653667.S9WX27"/>
<comment type="subunit">
    <text evidence="8">Homodimer. Component of the ER-mitochondria encounter structure (ERMES) or MDM complex, composed of MMM1, MDM10, MDM12 and MDM34. A MMM1 homodimer associates with one molecule of MDM12 on each side in a pairwise head-to-tail manner, and the SMP-LTD domains of MMM1 and MDM12 generate a continuous hydrophobic tunnel for phospholipid trafficking.</text>
</comment>
<reference evidence="11 12" key="1">
    <citation type="journal article" date="2011" name="Science">
        <title>Comparative functional genomics of the fission yeasts.</title>
        <authorList>
            <person name="Rhind N."/>
            <person name="Chen Z."/>
            <person name="Yassour M."/>
            <person name="Thompson D.A."/>
            <person name="Haas B.J."/>
            <person name="Habib N."/>
            <person name="Wapinski I."/>
            <person name="Roy S."/>
            <person name="Lin M.F."/>
            <person name="Heiman D.I."/>
            <person name="Young S.K."/>
            <person name="Furuya K."/>
            <person name="Guo Y."/>
            <person name="Pidoux A."/>
            <person name="Chen H.M."/>
            <person name="Robbertse B."/>
            <person name="Goldberg J.M."/>
            <person name="Aoki K."/>
            <person name="Bayne E.H."/>
            <person name="Berlin A.M."/>
            <person name="Desjardins C.A."/>
            <person name="Dobbs E."/>
            <person name="Dukaj L."/>
            <person name="Fan L."/>
            <person name="FitzGerald M.G."/>
            <person name="French C."/>
            <person name="Gujja S."/>
            <person name="Hansen K."/>
            <person name="Keifenheim D."/>
            <person name="Levin J.Z."/>
            <person name="Mosher R.A."/>
            <person name="Mueller C.A."/>
            <person name="Pfiffner J."/>
            <person name="Priest M."/>
            <person name="Russ C."/>
            <person name="Smialowska A."/>
            <person name="Swoboda P."/>
            <person name="Sykes S.M."/>
            <person name="Vaughn M."/>
            <person name="Vengrova S."/>
            <person name="Yoder R."/>
            <person name="Zeng Q."/>
            <person name="Allshire R."/>
            <person name="Baulcombe D."/>
            <person name="Birren B.W."/>
            <person name="Brown W."/>
            <person name="Ekwall K."/>
            <person name="Kellis M."/>
            <person name="Leatherwood J."/>
            <person name="Levin H."/>
            <person name="Margalit H."/>
            <person name="Martienssen R."/>
            <person name="Nieduszynski C.A."/>
            <person name="Spatafora J.W."/>
            <person name="Friedman N."/>
            <person name="Dalgaard J.Z."/>
            <person name="Baumann P."/>
            <person name="Niki H."/>
            <person name="Regev A."/>
            <person name="Nusbaum C."/>
        </authorList>
    </citation>
    <scope>NUCLEOTIDE SEQUENCE [LARGE SCALE GENOMIC DNA]</scope>
    <source>
        <strain evidence="12">OY26 / ATCC MYA-4695 / CBS 11777 / NBRC 106824 / NRRL Y48691</strain>
    </source>
</reference>
<keyword evidence="2 8" id="KW-0812">Transmembrane</keyword>
<name>S9WX27_SCHCR</name>
<dbReference type="HAMAP" id="MF_03103">
    <property type="entry name" value="Mmm1"/>
    <property type="match status" value="1"/>
</dbReference>
<dbReference type="GO" id="GO:1990456">
    <property type="term" value="P:mitochondrion-endoplasmic reticulum membrane tethering"/>
    <property type="evidence" value="ECO:0007669"/>
    <property type="project" value="TreeGrafter"/>
</dbReference>
<keyword evidence="1" id="KW-0813">Transport</keyword>
<dbReference type="InterPro" id="IPR031468">
    <property type="entry name" value="SMP_LBD"/>
</dbReference>
<dbReference type="Proteomes" id="UP000015464">
    <property type="component" value="Unassembled WGS sequence"/>
</dbReference>
<evidence type="ECO:0000256" key="3">
    <source>
        <dbReference type="ARBA" id="ARBA00022824"/>
    </source>
</evidence>
<evidence type="ECO:0000256" key="1">
    <source>
        <dbReference type="ARBA" id="ARBA00022448"/>
    </source>
</evidence>
<feature type="domain" description="SMP-LTD" evidence="10">
    <location>
        <begin position="99"/>
        <end position="297"/>
    </location>
</feature>
<keyword evidence="6" id="KW-0446">Lipid-binding</keyword>
<dbReference type="EMBL" id="KE546996">
    <property type="protein sequence ID" value="EPY49292.1"/>
    <property type="molecule type" value="Genomic_DNA"/>
</dbReference>
<dbReference type="GeneID" id="25038670"/>
<dbReference type="CDD" id="cd21671">
    <property type="entry name" value="SMP_Mmm1"/>
    <property type="match status" value="1"/>
</dbReference>
<dbReference type="GO" id="GO:0032865">
    <property type="term" value="C:ERMES complex"/>
    <property type="evidence" value="ECO:0007669"/>
    <property type="project" value="UniProtKB-UniRule"/>
</dbReference>